<dbReference type="SMART" id="SM00506">
    <property type="entry name" value="A1pp"/>
    <property type="match status" value="1"/>
</dbReference>
<dbReference type="STRING" id="6210.W6UD18"/>
<dbReference type="PANTHER" id="PTHR11106">
    <property type="entry name" value="GANGLIOSIDE INDUCED DIFFERENTIATION ASSOCIATED PROTEIN 2-RELATED"/>
    <property type="match status" value="1"/>
</dbReference>
<dbReference type="CDD" id="cd02908">
    <property type="entry name" value="Macro_OAADPr_deacetylase"/>
    <property type="match status" value="1"/>
</dbReference>
<sequence>MLTYKAHVHDDVISSTCTWLVSLKLRRRRSVHSHSTYHWTSHQLQMHSRLSSVCLVVSLTSIGKRRIRQFSRASLSCLEILVRILALAFIQHIPGGEKRDGAYEGRMFQRLSFITGDITRLAVDAIVNAANSSLLGGGGVDGAIHRAAGPGLLKECRGLGGCAVGSAKITGGYNLPAKYVIHCVGPLNGSAEALRSCYDTAMRLCTENGIKSVAFPCIATGVYGFPHAPAAQIAVKTVWDYLEKHDDTVEVIHRIKREEWVTLNQLLCEDGKPLS</sequence>
<dbReference type="Gene3D" id="3.40.220.10">
    <property type="entry name" value="Leucine Aminopeptidase, subunit E, domain 1"/>
    <property type="match status" value="1"/>
</dbReference>
<dbReference type="InterPro" id="IPR043472">
    <property type="entry name" value="Macro_dom-like"/>
</dbReference>
<evidence type="ECO:0000259" key="1">
    <source>
        <dbReference type="PROSITE" id="PS51154"/>
    </source>
</evidence>
<evidence type="ECO:0000313" key="2">
    <source>
        <dbReference type="EMBL" id="EUB59210.1"/>
    </source>
</evidence>
<dbReference type="AlphaFoldDB" id="W6UD18"/>
<proteinExistence type="predicted"/>
<dbReference type="SUPFAM" id="SSF52949">
    <property type="entry name" value="Macro domain-like"/>
    <property type="match status" value="1"/>
</dbReference>
<dbReference type="OrthoDB" id="6133115at2759"/>
<reference evidence="2 3" key="1">
    <citation type="journal article" date="2013" name="Nat. Genet.">
        <title>The genome of the hydatid tapeworm Echinococcus granulosus.</title>
        <authorList>
            <person name="Zheng H."/>
            <person name="Zhang W."/>
            <person name="Zhang L."/>
            <person name="Zhang Z."/>
            <person name="Li J."/>
            <person name="Lu G."/>
            <person name="Zhu Y."/>
            <person name="Wang Y."/>
            <person name="Huang Y."/>
            <person name="Liu J."/>
            <person name="Kang H."/>
            <person name="Chen J."/>
            <person name="Wang L."/>
            <person name="Chen A."/>
            <person name="Yu S."/>
            <person name="Gao Z."/>
            <person name="Jin L."/>
            <person name="Gu W."/>
            <person name="Wang Z."/>
            <person name="Zhao L."/>
            <person name="Shi B."/>
            <person name="Wen H."/>
            <person name="Lin R."/>
            <person name="Jones M.K."/>
            <person name="Brejova B."/>
            <person name="Vinar T."/>
            <person name="Zhao G."/>
            <person name="McManus D.P."/>
            <person name="Chen Z."/>
            <person name="Zhou Y."/>
            <person name="Wang S."/>
        </authorList>
    </citation>
    <scope>NUCLEOTIDE SEQUENCE [LARGE SCALE GENOMIC DNA]</scope>
</reference>
<dbReference type="EMBL" id="APAU02000048">
    <property type="protein sequence ID" value="EUB59210.1"/>
    <property type="molecule type" value="Genomic_DNA"/>
</dbReference>
<dbReference type="KEGG" id="egl:EGR_05938"/>
<dbReference type="OMA" id="HWTSHQL"/>
<dbReference type="RefSeq" id="XP_024350406.1">
    <property type="nucleotide sequence ID" value="XM_024495187.1"/>
</dbReference>
<feature type="domain" description="Macro" evidence="1">
    <location>
        <begin position="98"/>
        <end position="275"/>
    </location>
</feature>
<name>W6UD18_ECHGR</name>
<dbReference type="Pfam" id="PF01661">
    <property type="entry name" value="Macro"/>
    <property type="match status" value="1"/>
</dbReference>
<dbReference type="PROSITE" id="PS51154">
    <property type="entry name" value="MACRO"/>
    <property type="match status" value="1"/>
</dbReference>
<keyword evidence="3" id="KW-1185">Reference proteome</keyword>
<comment type="caution">
    <text evidence="2">The sequence shown here is derived from an EMBL/GenBank/DDBJ whole genome shotgun (WGS) entry which is preliminary data.</text>
</comment>
<evidence type="ECO:0000313" key="3">
    <source>
        <dbReference type="Proteomes" id="UP000019149"/>
    </source>
</evidence>
<protein>
    <submittedName>
        <fullName evidence="2">MACRO domain-containing protein 2</fullName>
    </submittedName>
</protein>
<dbReference type="GeneID" id="36341653"/>
<dbReference type="CTD" id="36341653"/>
<dbReference type="Proteomes" id="UP000019149">
    <property type="component" value="Unassembled WGS sequence"/>
</dbReference>
<accession>W6UD18</accession>
<gene>
    <name evidence="2" type="ORF">EGR_05938</name>
</gene>
<dbReference type="InterPro" id="IPR002589">
    <property type="entry name" value="Macro_dom"/>
</dbReference>
<organism evidence="2 3">
    <name type="scientific">Echinococcus granulosus</name>
    <name type="common">Hydatid tapeworm</name>
    <dbReference type="NCBI Taxonomy" id="6210"/>
    <lineage>
        <taxon>Eukaryota</taxon>
        <taxon>Metazoa</taxon>
        <taxon>Spiralia</taxon>
        <taxon>Lophotrochozoa</taxon>
        <taxon>Platyhelminthes</taxon>
        <taxon>Cestoda</taxon>
        <taxon>Eucestoda</taxon>
        <taxon>Cyclophyllidea</taxon>
        <taxon>Taeniidae</taxon>
        <taxon>Echinococcus</taxon>
        <taxon>Echinococcus granulosus group</taxon>
    </lineage>
</organism>
<dbReference type="PANTHER" id="PTHR11106:SF27">
    <property type="entry name" value="MACRO DOMAIN-CONTAINING PROTEIN"/>
    <property type="match status" value="1"/>
</dbReference>